<dbReference type="SUPFAM" id="SSF51126">
    <property type="entry name" value="Pectin lyase-like"/>
    <property type="match status" value="1"/>
</dbReference>
<protein>
    <submittedName>
        <fullName evidence="2">Hemolysin</fullName>
    </submittedName>
</protein>
<dbReference type="Pfam" id="PF05860">
    <property type="entry name" value="TPS"/>
    <property type="match status" value="1"/>
</dbReference>
<keyword evidence="3" id="KW-1185">Reference proteome</keyword>
<dbReference type="Proteomes" id="UP000203464">
    <property type="component" value="Unassembled WGS sequence"/>
</dbReference>
<gene>
    <name evidence="2" type="primary">hpmA</name>
    <name evidence="2" type="ORF">OCA8868_00534</name>
</gene>
<evidence type="ECO:0000313" key="3">
    <source>
        <dbReference type="Proteomes" id="UP000203464"/>
    </source>
</evidence>
<dbReference type="RefSeq" id="WP_093994980.1">
    <property type="nucleotide sequence ID" value="NZ_FXYD01000001.1"/>
</dbReference>
<dbReference type="EMBL" id="FXYD01000001">
    <property type="protein sequence ID" value="SMX31818.1"/>
    <property type="molecule type" value="Genomic_DNA"/>
</dbReference>
<sequence length="2707" mass="271810">MFGMFGINPKVLKHNLNNAVSVVLCGLLTMQPALLAAQDIVLIGPDNGVRPHVGSAANGTPVININTPNSNGVSQDVYDSFSVGDVILNNSATNTQSGLGGIIEGNPNLATGQEAGLWIGEIVGGSESELTGILEVAGENMDVVLANEFGITCNGCGFINTDRATLTTGTTVFDANGAFDGFDVRRGVVRVGPGGMNPSSRIGLSDTGRVDVIARAAEIYGAMRADSINVIAGANEVAYDWTYDPSTGTMTGITPQAGEGTAPLLSVDVSALGGMYANAMRMIATESGVGVHTDGTMASTGDISISASGQLSIGAPTATNTPQVRATRTVRVVSTGPINLSGVVASEGGDLVEITSGNLIEANGALLGGVVSLESAGLNNISAAIAAQNALEITSTAGDVLIGADAVMQTDAIGITAAADLSLLGQVAVTSDAVLTAGSDLSVGSSAVLQAADTATLSADGDMTIAGAVVATTSVTLDALDTARVLDGGIITSADTMVSGADVTSGGTIWSTNSTTLVATSGDITNEATGVLGSQLTLATDAADSFTNAGVVQADVFDLTNPGALLFAAGSGLTARIVRFAAPTLTNNGTVAATETLALTTTSGVLVNTGTLYGGDSLTLASTTDLTNSGSLSSNDVIGIDVAGAFSAATDAQMVAQTVGIKAASFVNEGIAQAGLLDIDTTGTMANSGTIYALQTATIDSSAITNTGTLTSLQDVTLNANTFANSGTLTVGGLAAMTANDVINTGTLTMAQTATVSASSSFLNDGVLSAGQDATFTTGTFTNSGTLTVVQDATLNTGGFSNSDTLQVGQALALNSGAFTNSGTLIARTGLDVATTAALQSTGDILSGADLTLTSQGAMTVSGDVSAVDDINLASADMLTTDASGEISADTIKINASLNNGGSIQAIKELEIKADTLANSGALIASQLATITTTSGALTNAGTIYSDDRLVVVSAGQIANNGTIAAGQLVNLTAATGVSGSGDYLSVGDLYLTATSGNATFGGEVAAAESYISVGGNLNLGTTGVLSGGNIVSVVADGYGGTFTADAFGRIRSDGLTAVSLATESLSIASGETVQFGGDVLLDLGGSFANAGLFQTDGAFELLSSGNITNAGGTIAAGSDLTLRTDDTVTNDEGTIASAGSVLIAGLGTTHAAALNNYSGVVAATGGDMVLRADVIENSRPDPTIISTDTLVTTVIGNVTTRDERTVQTAGFVDVPAQIWASNNLLIQAGTVTNSYSSIEAGGDLTIIANRLNNVGTDLTTEQVVYEDTVTAQRYCKLRIIVCIIRGTRYITTTAVVQTDTWVSSTTQSELRSGGDLVISAGVVNNTSVSEAGATGLTAPAMSLPAGSVGPLVDAVELTALATSLGAASTPAIDDIVANTNFGTDPNLGVDTGTVGLLSGPNTPGVDDPDIMTTGSVGTTVNVGESTFAETDPAYATMSGFLTSNYLMGVGRLEFRDELVNALTAPRGPAGAINLAPFDFAVAFDGVGLPDGLFGEGAPYALDGSGQLIVLADDIFGNGGAFIASGDILLAATNSITLNGTQLSGQDITLNTATGAITFGGFDNALGLSGGDTVASLFDETSSNPDLVSNVVNIPTAINATGTLSISSATDLTLIGTQLNSGGDMILQSGGDMVVGALTQVLREDREGGEFFYSEANVASFSSGNDLVMNSDASITLYGTELTAAGDITVTAAQDLTLAAATTQFHESFSSESGGWFSSFSDQYARDTVTNIGAQVTAGGDLALSAEEGNLTLAGADLTAGGDALLNSTNGDILLGTYTDVDSESYSYSSSLLGGLLSSAAQTSSVEQISSGTDTLAGVDLTVVSGADTVLTGGGLTAGGRLSIQTGGDFTVEAAVLSNSFQSFSSEMGVVLATTETTTIYEESADYATISGGSYSFDIGGKASLTIYEQAGVDTPNPSDLFPAELLALDGIAIVSDELAYEYFHEETQALSPVFKALVSIVVTQGIGGFGGSLLGITETSSTFLNALATGIDSFAVNFAVEGFDGIVSGDFDLGDILEGAVFAGVSSGLTAGINLDTLGIELGDAAGTSLLGFGNGNFSLTEILEGVVDNTLTSGLSSAIYGTDFGDSFVAGMGQTLVSLAQSDIQNVIGETYIAGSLGNVVSHVALGCAVAELGGADCAAGAAGALAEQLYTAQLGDAAPAYGTAEYFAWKEANSQQIALVGAVVGWVISGGEAENVSAASGYAVSAFENNYLTEKQRERADELLNVLDGFTRARNYCGVSSCQVDQDLINALEALGIMDHGLRVGPNNYFLLTSLANQYDAAITDAINALKLDSLNNTNAMLASCAGSTVSTTCASNLDEAEKFLTWESENWGDSRGMFTVGSDTLDQNLEYGRDLDQLIVSEMREVQSGGQSMLDARINIVTRASSYDGGMNLFMSGITAAGVGLVCFGTAGTGCALAAGAAVIGQGDELIDGAVTVVNGTPTQNPTEAMLIAAGATPEQAIQIESWIDAGAMVVDLGGGVLIAVKGGRVIDDVLTISGPRATADDVTVVNVGDIPTGLVDDVVGVPNTGVNVELPNGVSVNGTQAADDILAPPAPTTRYEVSPAQAEQYLLDMGIPPGQAQSFVESFDGPIYVREALPGETFGAYGGVNAGDAPSGQFLTPNAAGQTPEQVIDNLALPEGNPATQLNAATINQPIGVLEGLIAPQSWNGGVSGGNWQVFVPGGSAYGTHPPVTLGPVLDVLE</sequence>
<dbReference type="InterPro" id="IPR025157">
    <property type="entry name" value="Hemagglutinin_rpt"/>
</dbReference>
<dbReference type="GO" id="GO:0003824">
    <property type="term" value="F:catalytic activity"/>
    <property type="evidence" value="ECO:0007669"/>
    <property type="project" value="UniProtKB-ARBA"/>
</dbReference>
<feature type="domain" description="Filamentous haemagglutinin FhaB/tRNA nuclease CdiA-like TPS" evidence="1">
    <location>
        <begin position="57"/>
        <end position="176"/>
    </location>
</feature>
<name>A0A238JMB0_9RHOB</name>
<accession>A0A238JMB0</accession>
<dbReference type="InterPro" id="IPR011050">
    <property type="entry name" value="Pectin_lyase_fold/virulence"/>
</dbReference>
<dbReference type="SMART" id="SM00912">
    <property type="entry name" value="Haemagg_act"/>
    <property type="match status" value="1"/>
</dbReference>
<dbReference type="NCBIfam" id="TIGR01731">
    <property type="entry name" value="fil_hemag_20aa"/>
    <property type="match status" value="11"/>
</dbReference>
<dbReference type="InterPro" id="IPR010069">
    <property type="entry name" value="CdiA_FHA1_rpt"/>
</dbReference>
<dbReference type="Gene3D" id="2.160.20.10">
    <property type="entry name" value="Single-stranded right-handed beta-helix, Pectin lyase-like"/>
    <property type="match status" value="1"/>
</dbReference>
<evidence type="ECO:0000313" key="2">
    <source>
        <dbReference type="EMBL" id="SMX31818.1"/>
    </source>
</evidence>
<reference evidence="3" key="1">
    <citation type="submission" date="2017-05" db="EMBL/GenBank/DDBJ databases">
        <authorList>
            <person name="Rodrigo-Torres L."/>
            <person name="Arahal R. D."/>
            <person name="Lucena T."/>
        </authorList>
    </citation>
    <scope>NUCLEOTIDE SEQUENCE [LARGE SCALE GENOMIC DNA]</scope>
    <source>
        <strain evidence="3">CECT 8868</strain>
    </source>
</reference>
<dbReference type="InterPro" id="IPR008638">
    <property type="entry name" value="FhaB/CdiA-like_TPS"/>
</dbReference>
<evidence type="ECO:0000259" key="1">
    <source>
        <dbReference type="SMART" id="SM00912"/>
    </source>
</evidence>
<dbReference type="Pfam" id="PF13332">
    <property type="entry name" value="Fil_haemagg_2"/>
    <property type="match status" value="2"/>
</dbReference>
<proteinExistence type="predicted"/>
<dbReference type="InterPro" id="IPR012334">
    <property type="entry name" value="Pectin_lyas_fold"/>
</dbReference>
<dbReference type="OrthoDB" id="2664633at2"/>
<organism evidence="2 3">
    <name type="scientific">Octadecabacter ascidiaceicola</name>
    <dbReference type="NCBI Taxonomy" id="1655543"/>
    <lineage>
        <taxon>Bacteria</taxon>
        <taxon>Pseudomonadati</taxon>
        <taxon>Pseudomonadota</taxon>
        <taxon>Alphaproteobacteria</taxon>
        <taxon>Rhodobacterales</taxon>
        <taxon>Roseobacteraceae</taxon>
        <taxon>Octadecabacter</taxon>
    </lineage>
</organism>
<dbReference type="NCBIfam" id="TIGR01901">
    <property type="entry name" value="adhes_NPXG"/>
    <property type="match status" value="1"/>
</dbReference>